<keyword evidence="11" id="KW-0482">Metalloprotease</keyword>
<gene>
    <name evidence="16" type="ORF">D3H65_23530</name>
</gene>
<sequence length="651" mass="73706">MKKIYLFLFLAASAAKAQLPLPGASLVTETDAIAADEARAFQRFRDLQGDNSVSATVASNNFNVNYYRCEWQVDPAVKYITGKITSYFRITESTSSITWDLLQQLTVDSVLYHTQKITFQQTSEHALIINFPTLLNKDTPDSISIYYQGIPDPANTASFVKSAHAGTPVIWTLSEPFGSRDWWPCKNGLNDKADSIDIIVTCPKQYTASSNGIVVREEVSGDNRITQFQHRYPIASYLVALAVTNYMVWESTVTINGKTMPLKSYFYPETNYSGSEVYTKNALQMFSPLFGEYPFIREKYGHTQCGYGGGMEHQTNSFMGSFGFSLIAHELGHQWFGDKVTCASWSDIWLNEGFATYCQHLYTEITTPSYVPTGLQIMINGITSAPDGSVFVPDTTSSARIFSSRLSYNKGFYVLYMLRGIMGDSAFYRGVRRYLNDPAIRYGYARTADLQRNLEAESGKDLSTFFRKWVYGEGYPNYQLNWTQNVNQWVKLSLNQTTSHPSVSFYEMPVMLQLHGATRDTIITMDHRYSGQELWVNPGFVVDTVIIDPKRWILSKVKTSQKIPAGTTINDLKIYPNPAPDIVNITLNNPQEKKIAIWLYNSLGQKIFYKEIPLSGRDEQLQIPVQALAKGIYYLRLKSGETINITRKILR</sequence>
<evidence type="ECO:0000256" key="7">
    <source>
        <dbReference type="ARBA" id="ARBA00022670"/>
    </source>
</evidence>
<evidence type="ECO:0000259" key="14">
    <source>
        <dbReference type="Pfam" id="PF17900"/>
    </source>
</evidence>
<evidence type="ECO:0000313" key="16">
    <source>
        <dbReference type="EMBL" id="AXY76783.1"/>
    </source>
</evidence>
<dbReference type="RefSeq" id="WP_119052660.1">
    <property type="nucleotide sequence ID" value="NZ_CP032157.1"/>
</dbReference>
<accession>A0A3B7MTR5</accession>
<keyword evidence="7" id="KW-0645">Protease</keyword>
<dbReference type="Gene3D" id="2.60.40.1730">
    <property type="entry name" value="tricorn interacting facor f3 domain"/>
    <property type="match status" value="1"/>
</dbReference>
<dbReference type="GO" id="GO:0070006">
    <property type="term" value="F:metalloaminopeptidase activity"/>
    <property type="evidence" value="ECO:0007669"/>
    <property type="project" value="TreeGrafter"/>
</dbReference>
<dbReference type="PANTHER" id="PTHR11533">
    <property type="entry name" value="PROTEASE M1 ZINC METALLOPROTEASE"/>
    <property type="match status" value="1"/>
</dbReference>
<feature type="domain" description="Secretion system C-terminal sorting" evidence="15">
    <location>
        <begin position="574"/>
        <end position="649"/>
    </location>
</feature>
<dbReference type="CDD" id="cd09603">
    <property type="entry name" value="M1_APN_like"/>
    <property type="match status" value="1"/>
</dbReference>
<keyword evidence="8" id="KW-0479">Metal-binding</keyword>
<keyword evidence="6" id="KW-0031">Aminopeptidase</keyword>
<dbReference type="SUPFAM" id="SSF63737">
    <property type="entry name" value="Leukotriene A4 hydrolase N-terminal domain"/>
    <property type="match status" value="1"/>
</dbReference>
<dbReference type="PRINTS" id="PR00756">
    <property type="entry name" value="ALADIPTASE"/>
</dbReference>
<keyword evidence="12" id="KW-0732">Signal</keyword>
<dbReference type="InterPro" id="IPR014782">
    <property type="entry name" value="Peptidase_M1_dom"/>
</dbReference>
<evidence type="ECO:0000313" key="17">
    <source>
        <dbReference type="Proteomes" id="UP000263900"/>
    </source>
</evidence>
<evidence type="ECO:0000256" key="5">
    <source>
        <dbReference type="ARBA" id="ARBA00015611"/>
    </source>
</evidence>
<proteinExistence type="inferred from homology"/>
<feature type="chain" id="PRO_5017810162" description="Aminopeptidase N" evidence="12">
    <location>
        <begin position="18"/>
        <end position="651"/>
    </location>
</feature>
<evidence type="ECO:0000256" key="1">
    <source>
        <dbReference type="ARBA" id="ARBA00000098"/>
    </source>
</evidence>
<evidence type="ECO:0000256" key="12">
    <source>
        <dbReference type="SAM" id="SignalP"/>
    </source>
</evidence>
<dbReference type="KEGG" id="pseg:D3H65_23530"/>
<reference evidence="16 17" key="1">
    <citation type="submission" date="2018-09" db="EMBL/GenBank/DDBJ databases">
        <title>Genome sequencing of strain 6GH32-13.</title>
        <authorList>
            <person name="Weon H.-Y."/>
            <person name="Heo J."/>
            <person name="Kwon S.-W."/>
        </authorList>
    </citation>
    <scope>NUCLEOTIDE SEQUENCE [LARGE SCALE GENOMIC DNA]</scope>
    <source>
        <strain evidence="16 17">5GH32-13</strain>
    </source>
</reference>
<evidence type="ECO:0000256" key="4">
    <source>
        <dbReference type="ARBA" id="ARBA00012564"/>
    </source>
</evidence>
<feature type="signal peptide" evidence="12">
    <location>
        <begin position="1"/>
        <end position="17"/>
    </location>
</feature>
<protein>
    <recommendedName>
        <fullName evidence="5">Aminopeptidase N</fullName>
        <ecNumber evidence="4">3.4.11.2</ecNumber>
    </recommendedName>
</protein>
<evidence type="ECO:0000256" key="11">
    <source>
        <dbReference type="ARBA" id="ARBA00023049"/>
    </source>
</evidence>
<dbReference type="OrthoDB" id="100605at2"/>
<dbReference type="NCBIfam" id="TIGR04183">
    <property type="entry name" value="Por_Secre_tail"/>
    <property type="match status" value="1"/>
</dbReference>
<dbReference type="SUPFAM" id="SSF55486">
    <property type="entry name" value="Metalloproteases ('zincins'), catalytic domain"/>
    <property type="match status" value="1"/>
</dbReference>
<evidence type="ECO:0000256" key="10">
    <source>
        <dbReference type="ARBA" id="ARBA00022833"/>
    </source>
</evidence>
<evidence type="ECO:0000256" key="6">
    <source>
        <dbReference type="ARBA" id="ARBA00022438"/>
    </source>
</evidence>
<dbReference type="Gene3D" id="1.10.390.10">
    <property type="entry name" value="Neutral Protease Domain 2"/>
    <property type="match status" value="1"/>
</dbReference>
<dbReference type="GO" id="GO:0006508">
    <property type="term" value="P:proteolysis"/>
    <property type="evidence" value="ECO:0007669"/>
    <property type="project" value="UniProtKB-KW"/>
</dbReference>
<keyword evidence="10" id="KW-0862">Zinc</keyword>
<dbReference type="GO" id="GO:0016285">
    <property type="term" value="F:alanyl aminopeptidase activity"/>
    <property type="evidence" value="ECO:0007669"/>
    <property type="project" value="UniProtKB-EC"/>
</dbReference>
<dbReference type="InterPro" id="IPR026444">
    <property type="entry name" value="Secre_tail"/>
</dbReference>
<evidence type="ECO:0000256" key="2">
    <source>
        <dbReference type="ARBA" id="ARBA00001947"/>
    </source>
</evidence>
<dbReference type="InterPro" id="IPR050344">
    <property type="entry name" value="Peptidase_M1_aminopeptidases"/>
</dbReference>
<dbReference type="GO" id="GO:0042277">
    <property type="term" value="F:peptide binding"/>
    <property type="evidence" value="ECO:0007669"/>
    <property type="project" value="TreeGrafter"/>
</dbReference>
<organism evidence="16 17">
    <name type="scientific">Paraflavitalea soli</name>
    <dbReference type="NCBI Taxonomy" id="2315862"/>
    <lineage>
        <taxon>Bacteria</taxon>
        <taxon>Pseudomonadati</taxon>
        <taxon>Bacteroidota</taxon>
        <taxon>Chitinophagia</taxon>
        <taxon>Chitinophagales</taxon>
        <taxon>Chitinophagaceae</taxon>
        <taxon>Paraflavitalea</taxon>
    </lineage>
</organism>
<keyword evidence="17" id="KW-1185">Reference proteome</keyword>
<evidence type="ECO:0000256" key="8">
    <source>
        <dbReference type="ARBA" id="ARBA00022723"/>
    </source>
</evidence>
<dbReference type="Pfam" id="PF01433">
    <property type="entry name" value="Peptidase_M1"/>
    <property type="match status" value="1"/>
</dbReference>
<name>A0A3B7MTR5_9BACT</name>
<dbReference type="InterPro" id="IPR045357">
    <property type="entry name" value="Aminopeptidase_N-like_N"/>
</dbReference>
<keyword evidence="9" id="KW-0378">Hydrolase</keyword>
<dbReference type="InterPro" id="IPR027268">
    <property type="entry name" value="Peptidase_M4/M1_CTD_sf"/>
</dbReference>
<evidence type="ECO:0000256" key="3">
    <source>
        <dbReference type="ARBA" id="ARBA00010136"/>
    </source>
</evidence>
<dbReference type="Proteomes" id="UP000263900">
    <property type="component" value="Chromosome"/>
</dbReference>
<dbReference type="Pfam" id="PF17900">
    <property type="entry name" value="Peptidase_M1_N"/>
    <property type="match status" value="1"/>
</dbReference>
<dbReference type="GO" id="GO:0016020">
    <property type="term" value="C:membrane"/>
    <property type="evidence" value="ECO:0007669"/>
    <property type="project" value="TreeGrafter"/>
</dbReference>
<dbReference type="EC" id="3.4.11.2" evidence="4"/>
<feature type="domain" description="Peptidase M1 membrane alanine aminopeptidase" evidence="13">
    <location>
        <begin position="325"/>
        <end position="469"/>
    </location>
</feature>
<comment type="similarity">
    <text evidence="3">Belongs to the peptidase M1 family.</text>
</comment>
<dbReference type="EMBL" id="CP032157">
    <property type="protein sequence ID" value="AXY76783.1"/>
    <property type="molecule type" value="Genomic_DNA"/>
</dbReference>
<evidence type="ECO:0000256" key="9">
    <source>
        <dbReference type="ARBA" id="ARBA00022801"/>
    </source>
</evidence>
<evidence type="ECO:0000259" key="13">
    <source>
        <dbReference type="Pfam" id="PF01433"/>
    </source>
</evidence>
<dbReference type="GO" id="GO:0043171">
    <property type="term" value="P:peptide catabolic process"/>
    <property type="evidence" value="ECO:0007669"/>
    <property type="project" value="TreeGrafter"/>
</dbReference>
<feature type="domain" description="Aminopeptidase N-like N-terminal" evidence="14">
    <location>
        <begin position="65"/>
        <end position="238"/>
    </location>
</feature>
<dbReference type="InterPro" id="IPR042097">
    <property type="entry name" value="Aminopeptidase_N-like_N_sf"/>
</dbReference>
<comment type="cofactor">
    <cofactor evidence="2">
        <name>Zn(2+)</name>
        <dbReference type="ChEBI" id="CHEBI:29105"/>
    </cofactor>
</comment>
<dbReference type="GO" id="GO:0008270">
    <property type="term" value="F:zinc ion binding"/>
    <property type="evidence" value="ECO:0007669"/>
    <property type="project" value="InterPro"/>
</dbReference>
<evidence type="ECO:0000259" key="15">
    <source>
        <dbReference type="Pfam" id="PF18962"/>
    </source>
</evidence>
<dbReference type="AlphaFoldDB" id="A0A3B7MTR5"/>
<dbReference type="GO" id="GO:0005737">
    <property type="term" value="C:cytoplasm"/>
    <property type="evidence" value="ECO:0007669"/>
    <property type="project" value="TreeGrafter"/>
</dbReference>
<dbReference type="Pfam" id="PF18962">
    <property type="entry name" value="Por_Secre_tail"/>
    <property type="match status" value="1"/>
</dbReference>
<dbReference type="InterPro" id="IPR001930">
    <property type="entry name" value="Peptidase_M1"/>
</dbReference>
<dbReference type="GO" id="GO:0005615">
    <property type="term" value="C:extracellular space"/>
    <property type="evidence" value="ECO:0007669"/>
    <property type="project" value="TreeGrafter"/>
</dbReference>
<dbReference type="PANTHER" id="PTHR11533:SF174">
    <property type="entry name" value="PUROMYCIN-SENSITIVE AMINOPEPTIDASE-RELATED"/>
    <property type="match status" value="1"/>
</dbReference>
<comment type="catalytic activity">
    <reaction evidence="1">
        <text>Release of an N-terminal amino acid, Xaa-|-Yaa- from a peptide, amide or arylamide. Xaa is preferably Ala, but may be most amino acids including Pro (slow action). When a terminal hydrophobic residue is followed by a prolyl residue, the two may be released as an intact Xaa-Pro dipeptide.</text>
        <dbReference type="EC" id="3.4.11.2"/>
    </reaction>
</comment>